<keyword evidence="3" id="KW-1185">Reference proteome</keyword>
<dbReference type="OrthoDB" id="1058301at2759"/>
<dbReference type="STRING" id="1220924.W2S6P9"/>
<dbReference type="PROSITE" id="PS51704">
    <property type="entry name" value="GP_PDE"/>
    <property type="match status" value="1"/>
</dbReference>
<evidence type="ECO:0000313" key="2">
    <source>
        <dbReference type="EMBL" id="ETN43718.1"/>
    </source>
</evidence>
<sequence>MHPHAAQSERAPLLPPTPKILEAESSMGGDQIPVANWVWARNDKHGRRFPQTIAHRGYKAEHPENTMKAFEGAVQAGTHAIETDIHLSKDNVVVLSHDPDLKRCFGIDDTKIVSCDWSYLSTLRTVKSPHEPMPRLADLLEYLSHPERDHIWVLLDIKLDNDADNVMRLIAETIKAAPQPKRPWNKRVVMGIWAAKYLPLCHKYLPDFPISHIGFSTWYARQFLKAPNVSFNMLQRVLFGWAGHRFLRDVKAAKRPLFAWTVNDENLMKWCIQKELDGVITDDPKKFNKICEDWDGAKEPPAKQTWRQLFQTLYFWIMILIFGFPFRRKWPETVQDMLKLRDLKEKASTTRTLDT</sequence>
<protein>
    <recommendedName>
        <fullName evidence="1">GP-PDE domain-containing protein</fullName>
    </recommendedName>
</protein>
<dbReference type="Proteomes" id="UP000030752">
    <property type="component" value="Unassembled WGS sequence"/>
</dbReference>
<evidence type="ECO:0000313" key="3">
    <source>
        <dbReference type="Proteomes" id="UP000030752"/>
    </source>
</evidence>
<dbReference type="Gene3D" id="3.20.20.190">
    <property type="entry name" value="Phosphatidylinositol (PI) phosphodiesterase"/>
    <property type="match status" value="1"/>
</dbReference>
<dbReference type="GO" id="GO:0008081">
    <property type="term" value="F:phosphoric diester hydrolase activity"/>
    <property type="evidence" value="ECO:0007669"/>
    <property type="project" value="InterPro"/>
</dbReference>
<dbReference type="SUPFAM" id="SSF51695">
    <property type="entry name" value="PLC-like phosphodiesterases"/>
    <property type="match status" value="1"/>
</dbReference>
<proteinExistence type="predicted"/>
<dbReference type="Pfam" id="PF03009">
    <property type="entry name" value="GDPD"/>
    <property type="match status" value="1"/>
</dbReference>
<dbReference type="GO" id="GO:0006629">
    <property type="term" value="P:lipid metabolic process"/>
    <property type="evidence" value="ECO:0007669"/>
    <property type="project" value="InterPro"/>
</dbReference>
<dbReference type="GeneID" id="19970216"/>
<dbReference type="VEuPathDB" id="FungiDB:HMPREF1541_02877"/>
<organism evidence="2 3">
    <name type="scientific">Cyphellophora europaea (strain CBS 101466)</name>
    <name type="common">Phialophora europaea</name>
    <dbReference type="NCBI Taxonomy" id="1220924"/>
    <lineage>
        <taxon>Eukaryota</taxon>
        <taxon>Fungi</taxon>
        <taxon>Dikarya</taxon>
        <taxon>Ascomycota</taxon>
        <taxon>Pezizomycotina</taxon>
        <taxon>Eurotiomycetes</taxon>
        <taxon>Chaetothyriomycetidae</taxon>
        <taxon>Chaetothyriales</taxon>
        <taxon>Cyphellophoraceae</taxon>
        <taxon>Cyphellophora</taxon>
    </lineage>
</organism>
<dbReference type="EMBL" id="KB822718">
    <property type="protein sequence ID" value="ETN43718.1"/>
    <property type="molecule type" value="Genomic_DNA"/>
</dbReference>
<name>W2S6P9_CYPE1</name>
<dbReference type="eggNOG" id="KOG2258">
    <property type="taxonomic scope" value="Eukaryota"/>
</dbReference>
<dbReference type="InterPro" id="IPR030395">
    <property type="entry name" value="GP_PDE_dom"/>
</dbReference>
<dbReference type="CDD" id="cd08570">
    <property type="entry name" value="GDPD_YPL206cp_fungi"/>
    <property type="match status" value="1"/>
</dbReference>
<dbReference type="InterPro" id="IPR017946">
    <property type="entry name" value="PLC-like_Pdiesterase_TIM-brl"/>
</dbReference>
<dbReference type="AlphaFoldDB" id="W2S6P9"/>
<dbReference type="HOGENOM" id="CLU_030006_1_2_1"/>
<evidence type="ECO:0000259" key="1">
    <source>
        <dbReference type="PROSITE" id="PS51704"/>
    </source>
</evidence>
<dbReference type="PANTHER" id="PTHR43805">
    <property type="entry name" value="GLYCEROPHOSPHORYL DIESTER PHOSPHODIESTERASE"/>
    <property type="match status" value="1"/>
</dbReference>
<feature type="domain" description="GP-PDE" evidence="1">
    <location>
        <begin position="50"/>
        <end position="291"/>
    </location>
</feature>
<gene>
    <name evidence="2" type="ORF">HMPREF1541_02877</name>
</gene>
<reference evidence="2 3" key="1">
    <citation type="submission" date="2013-03" db="EMBL/GenBank/DDBJ databases">
        <title>The Genome Sequence of Phialophora europaea CBS 101466.</title>
        <authorList>
            <consortium name="The Broad Institute Genomics Platform"/>
            <person name="Cuomo C."/>
            <person name="de Hoog S."/>
            <person name="Gorbushina A."/>
            <person name="Walker B."/>
            <person name="Young S.K."/>
            <person name="Zeng Q."/>
            <person name="Gargeya S."/>
            <person name="Fitzgerald M."/>
            <person name="Haas B."/>
            <person name="Abouelleil A."/>
            <person name="Allen A.W."/>
            <person name="Alvarado L."/>
            <person name="Arachchi H.M."/>
            <person name="Berlin A.M."/>
            <person name="Chapman S.B."/>
            <person name="Gainer-Dewar J."/>
            <person name="Goldberg J."/>
            <person name="Griggs A."/>
            <person name="Gujja S."/>
            <person name="Hansen M."/>
            <person name="Howarth C."/>
            <person name="Imamovic A."/>
            <person name="Ireland A."/>
            <person name="Larimer J."/>
            <person name="McCowan C."/>
            <person name="Murphy C."/>
            <person name="Pearson M."/>
            <person name="Poon T.W."/>
            <person name="Priest M."/>
            <person name="Roberts A."/>
            <person name="Saif S."/>
            <person name="Shea T."/>
            <person name="Sisk P."/>
            <person name="Sykes S."/>
            <person name="Wortman J."/>
            <person name="Nusbaum C."/>
            <person name="Birren B."/>
        </authorList>
    </citation>
    <scope>NUCLEOTIDE SEQUENCE [LARGE SCALE GENOMIC DNA]</scope>
    <source>
        <strain evidence="2 3">CBS 101466</strain>
    </source>
</reference>
<dbReference type="FunCoup" id="W2S6P9">
    <property type="interactions" value="104"/>
</dbReference>
<dbReference type="InParanoid" id="W2S6P9"/>
<dbReference type="RefSeq" id="XP_008715454.1">
    <property type="nucleotide sequence ID" value="XM_008717232.1"/>
</dbReference>
<dbReference type="PANTHER" id="PTHR43805:SF1">
    <property type="entry name" value="GP-PDE DOMAIN-CONTAINING PROTEIN"/>
    <property type="match status" value="1"/>
</dbReference>
<accession>W2S6P9</accession>